<dbReference type="GO" id="GO:0009873">
    <property type="term" value="P:ethylene-activated signaling pathway"/>
    <property type="evidence" value="ECO:0007669"/>
    <property type="project" value="UniProtKB-KW"/>
</dbReference>
<dbReference type="PANTHER" id="PTHR31677:SF254">
    <property type="entry name" value="AP2_ERF DOMAIN-CONTAINING PROTEIN"/>
    <property type="match status" value="1"/>
</dbReference>
<evidence type="ECO:0000256" key="6">
    <source>
        <dbReference type="ARBA" id="ARBA00023242"/>
    </source>
</evidence>
<evidence type="ECO:0000313" key="9">
    <source>
        <dbReference type="Proteomes" id="UP000593562"/>
    </source>
</evidence>
<evidence type="ECO:0000313" key="8">
    <source>
        <dbReference type="EMBL" id="KAF5730795.1"/>
    </source>
</evidence>
<dbReference type="GO" id="GO:0003700">
    <property type="term" value="F:DNA-binding transcription factor activity"/>
    <property type="evidence" value="ECO:0007669"/>
    <property type="project" value="InterPro"/>
</dbReference>
<keyword evidence="5" id="KW-0804">Transcription</keyword>
<dbReference type="InterPro" id="IPR036955">
    <property type="entry name" value="AP2/ERF_dom_sf"/>
</dbReference>
<keyword evidence="2" id="KW-0936">Ethylene signaling pathway</keyword>
<protein>
    <submittedName>
        <fullName evidence="8">Ethylene-responsive transcription factor ESR2</fullName>
    </submittedName>
</protein>
<dbReference type="InterPro" id="IPR016177">
    <property type="entry name" value="DNA-bd_dom_sf"/>
</dbReference>
<accession>A0A7J7CA41</accession>
<dbReference type="Proteomes" id="UP000593562">
    <property type="component" value="Unassembled WGS sequence"/>
</dbReference>
<name>A0A7J7CA41_TRIWF</name>
<dbReference type="InterPro" id="IPR001471">
    <property type="entry name" value="AP2/ERF_dom"/>
</dbReference>
<dbReference type="EMBL" id="JAAARO010000019">
    <property type="protein sequence ID" value="KAF5730795.1"/>
    <property type="molecule type" value="Genomic_DNA"/>
</dbReference>
<evidence type="ECO:0000259" key="7">
    <source>
        <dbReference type="PROSITE" id="PS51032"/>
    </source>
</evidence>
<dbReference type="CDD" id="cd00018">
    <property type="entry name" value="AP2"/>
    <property type="match status" value="1"/>
</dbReference>
<organism evidence="8 9">
    <name type="scientific">Tripterygium wilfordii</name>
    <name type="common">Thunder God vine</name>
    <dbReference type="NCBI Taxonomy" id="458696"/>
    <lineage>
        <taxon>Eukaryota</taxon>
        <taxon>Viridiplantae</taxon>
        <taxon>Streptophyta</taxon>
        <taxon>Embryophyta</taxon>
        <taxon>Tracheophyta</taxon>
        <taxon>Spermatophyta</taxon>
        <taxon>Magnoliopsida</taxon>
        <taxon>eudicotyledons</taxon>
        <taxon>Gunneridae</taxon>
        <taxon>Pentapetalae</taxon>
        <taxon>rosids</taxon>
        <taxon>fabids</taxon>
        <taxon>Celastrales</taxon>
        <taxon>Celastraceae</taxon>
        <taxon>Tripterygium</taxon>
    </lineage>
</organism>
<reference evidence="8 9" key="1">
    <citation type="journal article" date="2020" name="Nat. Commun.">
        <title>Genome of Tripterygium wilfordii and identification of cytochrome P450 involved in triptolide biosynthesis.</title>
        <authorList>
            <person name="Tu L."/>
            <person name="Su P."/>
            <person name="Zhang Z."/>
            <person name="Gao L."/>
            <person name="Wang J."/>
            <person name="Hu T."/>
            <person name="Zhou J."/>
            <person name="Zhang Y."/>
            <person name="Zhao Y."/>
            <person name="Liu Y."/>
            <person name="Song Y."/>
            <person name="Tong Y."/>
            <person name="Lu Y."/>
            <person name="Yang J."/>
            <person name="Xu C."/>
            <person name="Jia M."/>
            <person name="Peters R.J."/>
            <person name="Huang L."/>
            <person name="Gao W."/>
        </authorList>
    </citation>
    <scope>NUCLEOTIDE SEQUENCE [LARGE SCALE GENOMIC DNA]</scope>
    <source>
        <strain evidence="9">cv. XIE 37</strain>
        <tissue evidence="8">Leaf</tissue>
    </source>
</reference>
<keyword evidence="3" id="KW-0805">Transcription regulation</keyword>
<evidence type="ECO:0000256" key="5">
    <source>
        <dbReference type="ARBA" id="ARBA00023163"/>
    </source>
</evidence>
<evidence type="ECO:0000256" key="1">
    <source>
        <dbReference type="ARBA" id="ARBA00004123"/>
    </source>
</evidence>
<keyword evidence="6" id="KW-0539">Nucleus</keyword>
<dbReference type="PROSITE" id="PS51032">
    <property type="entry name" value="AP2_ERF"/>
    <property type="match status" value="1"/>
</dbReference>
<dbReference type="AlphaFoldDB" id="A0A7J7CA41"/>
<comment type="subcellular location">
    <subcellularLocation>
        <location evidence="1">Nucleus</location>
    </subcellularLocation>
</comment>
<dbReference type="GO" id="GO:0003677">
    <property type="term" value="F:DNA binding"/>
    <property type="evidence" value="ECO:0007669"/>
    <property type="project" value="UniProtKB-KW"/>
</dbReference>
<dbReference type="GO" id="GO:0005634">
    <property type="term" value="C:nucleus"/>
    <property type="evidence" value="ECO:0007669"/>
    <property type="project" value="UniProtKB-SubCell"/>
</dbReference>
<dbReference type="SUPFAM" id="SSF54171">
    <property type="entry name" value="DNA-binding domain"/>
    <property type="match status" value="1"/>
</dbReference>
<evidence type="ECO:0000256" key="2">
    <source>
        <dbReference type="ARBA" id="ARBA00022745"/>
    </source>
</evidence>
<evidence type="ECO:0000256" key="3">
    <source>
        <dbReference type="ARBA" id="ARBA00023015"/>
    </source>
</evidence>
<dbReference type="Gene3D" id="3.30.730.10">
    <property type="entry name" value="AP2/ERF domain"/>
    <property type="match status" value="1"/>
</dbReference>
<feature type="domain" description="AP2/ERF" evidence="7">
    <location>
        <begin position="45"/>
        <end position="102"/>
    </location>
</feature>
<evidence type="ECO:0000256" key="4">
    <source>
        <dbReference type="ARBA" id="ARBA00023125"/>
    </source>
</evidence>
<gene>
    <name evidence="8" type="ORF">HS088_TW19G00395</name>
</gene>
<keyword evidence="4" id="KW-0238">DNA-binding</keyword>
<comment type="caution">
    <text evidence="8">The sequence shown here is derived from an EMBL/GenBank/DDBJ whole genome shotgun (WGS) entry which is preliminary data.</text>
</comment>
<dbReference type="PANTHER" id="PTHR31677">
    <property type="entry name" value="AP2 DOMAIN CLASS TRANSCRIPTION FACTOR"/>
    <property type="match status" value="1"/>
</dbReference>
<dbReference type="SMART" id="SM00380">
    <property type="entry name" value="AP2"/>
    <property type="match status" value="1"/>
</dbReference>
<keyword evidence="9" id="KW-1185">Reference proteome</keyword>
<sequence>MGDLKPSANFIYTTPIDDNYNNMMYKPFEPSTGAYNESGQICKRTYHGIYKSKSGRYAARIWDPLSKKRHWLGTFDIAEEAAWAYNMATSAMGDLKPSANFVYTTPVDDHYNNMMYKPSEPSTGAYNVAS</sequence>
<proteinExistence type="predicted"/>
<dbReference type="InParanoid" id="A0A7J7CA41"/>